<dbReference type="Gene3D" id="2.170.270.10">
    <property type="entry name" value="SET domain"/>
    <property type="match status" value="1"/>
</dbReference>
<dbReference type="EMBL" id="ML977592">
    <property type="protein sequence ID" value="KAF1999848.1"/>
    <property type="molecule type" value="Genomic_DNA"/>
</dbReference>
<evidence type="ECO:0000313" key="3">
    <source>
        <dbReference type="EMBL" id="KAF1999848.1"/>
    </source>
</evidence>
<evidence type="ECO:0000259" key="2">
    <source>
        <dbReference type="PROSITE" id="PS50280"/>
    </source>
</evidence>
<feature type="region of interest" description="Disordered" evidence="1">
    <location>
        <begin position="1"/>
        <end position="24"/>
    </location>
</feature>
<dbReference type="InterPro" id="IPR046341">
    <property type="entry name" value="SET_dom_sf"/>
</dbReference>
<dbReference type="Pfam" id="PF00856">
    <property type="entry name" value="SET"/>
    <property type="match status" value="1"/>
</dbReference>
<feature type="domain" description="SET" evidence="2">
    <location>
        <begin position="119"/>
        <end position="226"/>
    </location>
</feature>
<dbReference type="PROSITE" id="PS50280">
    <property type="entry name" value="SET"/>
    <property type="match status" value="1"/>
</dbReference>
<organism evidence="3 4">
    <name type="scientific">Amniculicola lignicola CBS 123094</name>
    <dbReference type="NCBI Taxonomy" id="1392246"/>
    <lineage>
        <taxon>Eukaryota</taxon>
        <taxon>Fungi</taxon>
        <taxon>Dikarya</taxon>
        <taxon>Ascomycota</taxon>
        <taxon>Pezizomycotina</taxon>
        <taxon>Dothideomycetes</taxon>
        <taxon>Pleosporomycetidae</taxon>
        <taxon>Pleosporales</taxon>
        <taxon>Amniculicolaceae</taxon>
        <taxon>Amniculicola</taxon>
    </lineage>
</organism>
<sequence length="363" mass="40407">MPVSKRKRKSKYSTSSPLSRKKPTIANAYPNDGNFLEQTTWKGCKTCIDGCNSSCTCQLDGKHCGPSCACPPDCAHRIHLSCSCRGPCGKACRCLKGGYACEKERCACGCAPLHLRPFPGHEVKESGLLGAGQGYYATEPIRKGTVFGLFEGSVVRHNGETDYNLFDLAEGYSLRCKHEGTYYINEKRHKDANAAFQYIEGPRRREVVAIATKNIQAGEEVFAQYTATDHAPCFLTTPLVGEYVLADANGEPWLGQVTKVYPRKREILVDWLLRKQDLHHLPNEVATTLDLEPGEVIKTRWWSDSFGMDYVIQTVLIGNQQPEGGLSNNSWWWGGKVFNACNWEIENKANEKGTKDDGNCSFM</sequence>
<gene>
    <name evidence="3" type="ORF">P154DRAFT_620557</name>
</gene>
<evidence type="ECO:0000313" key="4">
    <source>
        <dbReference type="Proteomes" id="UP000799779"/>
    </source>
</evidence>
<accession>A0A6A5WFL3</accession>
<dbReference type="OrthoDB" id="3795759at2759"/>
<dbReference type="AlphaFoldDB" id="A0A6A5WFL3"/>
<protein>
    <recommendedName>
        <fullName evidence="2">SET domain-containing protein</fullName>
    </recommendedName>
</protein>
<name>A0A6A5WFL3_9PLEO</name>
<feature type="compositionally biased region" description="Basic residues" evidence="1">
    <location>
        <begin position="1"/>
        <end position="11"/>
    </location>
</feature>
<keyword evidence="4" id="KW-1185">Reference proteome</keyword>
<reference evidence="3" key="1">
    <citation type="journal article" date="2020" name="Stud. Mycol.">
        <title>101 Dothideomycetes genomes: a test case for predicting lifestyles and emergence of pathogens.</title>
        <authorList>
            <person name="Haridas S."/>
            <person name="Albert R."/>
            <person name="Binder M."/>
            <person name="Bloem J."/>
            <person name="Labutti K."/>
            <person name="Salamov A."/>
            <person name="Andreopoulos B."/>
            <person name="Baker S."/>
            <person name="Barry K."/>
            <person name="Bills G."/>
            <person name="Bluhm B."/>
            <person name="Cannon C."/>
            <person name="Castanera R."/>
            <person name="Culley D."/>
            <person name="Daum C."/>
            <person name="Ezra D."/>
            <person name="Gonzalez J."/>
            <person name="Henrissat B."/>
            <person name="Kuo A."/>
            <person name="Liang C."/>
            <person name="Lipzen A."/>
            <person name="Lutzoni F."/>
            <person name="Magnuson J."/>
            <person name="Mondo S."/>
            <person name="Nolan M."/>
            <person name="Ohm R."/>
            <person name="Pangilinan J."/>
            <person name="Park H.-J."/>
            <person name="Ramirez L."/>
            <person name="Alfaro M."/>
            <person name="Sun H."/>
            <person name="Tritt A."/>
            <person name="Yoshinaga Y."/>
            <person name="Zwiers L.-H."/>
            <person name="Turgeon B."/>
            <person name="Goodwin S."/>
            <person name="Spatafora J."/>
            <person name="Crous P."/>
            <person name="Grigoriev I."/>
        </authorList>
    </citation>
    <scope>NUCLEOTIDE SEQUENCE</scope>
    <source>
        <strain evidence="3">CBS 123094</strain>
    </source>
</reference>
<proteinExistence type="predicted"/>
<dbReference type="Proteomes" id="UP000799779">
    <property type="component" value="Unassembled WGS sequence"/>
</dbReference>
<dbReference type="SUPFAM" id="SSF82199">
    <property type="entry name" value="SET domain"/>
    <property type="match status" value="1"/>
</dbReference>
<evidence type="ECO:0000256" key="1">
    <source>
        <dbReference type="SAM" id="MobiDB-lite"/>
    </source>
</evidence>
<dbReference type="InterPro" id="IPR001214">
    <property type="entry name" value="SET_dom"/>
</dbReference>